<evidence type="ECO:0000313" key="1">
    <source>
        <dbReference type="EMBL" id="KAI8007913.1"/>
    </source>
</evidence>
<dbReference type="Proteomes" id="UP001060215">
    <property type="component" value="Chromosome 7"/>
</dbReference>
<comment type="caution">
    <text evidence="1">The sequence shown here is derived from an EMBL/GenBank/DDBJ whole genome shotgun (WGS) entry which is preliminary data.</text>
</comment>
<evidence type="ECO:0000313" key="2">
    <source>
        <dbReference type="Proteomes" id="UP001060215"/>
    </source>
</evidence>
<reference evidence="1 2" key="1">
    <citation type="journal article" date="2022" name="Plant J.">
        <title>Chromosome-level genome of Camellia lanceoleosa provides a valuable resource for understanding genome evolution and self-incompatibility.</title>
        <authorList>
            <person name="Gong W."/>
            <person name="Xiao S."/>
            <person name="Wang L."/>
            <person name="Liao Z."/>
            <person name="Chang Y."/>
            <person name="Mo W."/>
            <person name="Hu G."/>
            <person name="Li W."/>
            <person name="Zhao G."/>
            <person name="Zhu H."/>
            <person name="Hu X."/>
            <person name="Ji K."/>
            <person name="Xiang X."/>
            <person name="Song Q."/>
            <person name="Yuan D."/>
            <person name="Jin S."/>
            <person name="Zhang L."/>
        </authorList>
    </citation>
    <scope>NUCLEOTIDE SEQUENCE [LARGE SCALE GENOMIC DNA]</scope>
    <source>
        <strain evidence="1">SQ_2022a</strain>
    </source>
</reference>
<organism evidence="1 2">
    <name type="scientific">Camellia lanceoleosa</name>
    <dbReference type="NCBI Taxonomy" id="1840588"/>
    <lineage>
        <taxon>Eukaryota</taxon>
        <taxon>Viridiplantae</taxon>
        <taxon>Streptophyta</taxon>
        <taxon>Embryophyta</taxon>
        <taxon>Tracheophyta</taxon>
        <taxon>Spermatophyta</taxon>
        <taxon>Magnoliopsida</taxon>
        <taxon>eudicotyledons</taxon>
        <taxon>Gunneridae</taxon>
        <taxon>Pentapetalae</taxon>
        <taxon>asterids</taxon>
        <taxon>Ericales</taxon>
        <taxon>Theaceae</taxon>
        <taxon>Camellia</taxon>
    </lineage>
</organism>
<gene>
    <name evidence="1" type="ORF">LOK49_LG07G02305</name>
</gene>
<name>A0ACC0H4U3_9ERIC</name>
<accession>A0ACC0H4U3</accession>
<sequence length="102" mass="11719">MPPGFSEYLSMTKSATNLDNPPCNFLHSVEPLEMLKYLSSETKITIFLFVYWEGNQVADELYFCSCSNILGARDTNKHNRCSQKYPPCRPRVRCRPPSLNLP</sequence>
<dbReference type="EMBL" id="CM045764">
    <property type="protein sequence ID" value="KAI8007913.1"/>
    <property type="molecule type" value="Genomic_DNA"/>
</dbReference>
<protein>
    <submittedName>
        <fullName evidence="1">Uncharacterized protein</fullName>
    </submittedName>
</protein>
<keyword evidence="2" id="KW-1185">Reference proteome</keyword>
<proteinExistence type="predicted"/>